<keyword evidence="4" id="KW-1185">Reference proteome</keyword>
<comment type="caution">
    <text evidence="3">The sequence shown here is derived from an EMBL/GenBank/DDBJ whole genome shotgun (WGS) entry which is preliminary data.</text>
</comment>
<feature type="compositionally biased region" description="Basic and acidic residues" evidence="1">
    <location>
        <begin position="333"/>
        <end position="353"/>
    </location>
</feature>
<keyword evidence="2" id="KW-0732">Signal</keyword>
<feature type="signal peptide" evidence="2">
    <location>
        <begin position="1"/>
        <end position="28"/>
    </location>
</feature>
<accession>A0A923MMF8</accession>
<dbReference type="RefSeq" id="WP_187074217.1">
    <property type="nucleotide sequence ID" value="NZ_JACORT010000001.1"/>
</dbReference>
<protein>
    <submittedName>
        <fullName evidence="3">Uncharacterized protein</fullName>
    </submittedName>
</protein>
<feature type="chain" id="PRO_5037962469" evidence="2">
    <location>
        <begin position="29"/>
        <end position="534"/>
    </location>
</feature>
<dbReference type="Proteomes" id="UP000608513">
    <property type="component" value="Unassembled WGS sequence"/>
</dbReference>
<evidence type="ECO:0000256" key="1">
    <source>
        <dbReference type="SAM" id="MobiDB-lite"/>
    </source>
</evidence>
<evidence type="ECO:0000313" key="3">
    <source>
        <dbReference type="EMBL" id="MBC5781461.1"/>
    </source>
</evidence>
<feature type="region of interest" description="Disordered" evidence="1">
    <location>
        <begin position="221"/>
        <end position="305"/>
    </location>
</feature>
<evidence type="ECO:0000313" key="4">
    <source>
        <dbReference type="Proteomes" id="UP000608513"/>
    </source>
</evidence>
<feature type="compositionally biased region" description="Basic and acidic residues" evidence="1">
    <location>
        <begin position="242"/>
        <end position="305"/>
    </location>
</feature>
<sequence>MAHARRPLLSGLARAGALLAITLSQASAQGVAARPEITDAIQRLATEDAALQRQRFGDLAAVAGKPWLSAVPGELASVWRDVQWIVPGAAMRFQRGFCLAAKCQGTEYLVRYDAAAKQLEFVEQGAVQYLGRILEDGSVRMTGTGLLGVLTAETLRFDAAANVLHAEKHALRAATPAELAAATHGFVAAPAVQAPQAASEADLRAELAAMKAKVEALSKQVEQQQASAEEERQPRLTPAQAREAERRAQREAQAKAAEEKRLAAQAKAREEAERRAEARERARREAEAKAAEAKHLAEEKRAEATRIAEEKRAAAEAQKRAIAEAREAEVRRAAEERQAREDARKAAEAERVARAAPPAAAAKAPAAPAADGRYTTSSGYTLNVEFRGDVLVVKEPNKESPYRRTGPNFYEFTNPTNGIAYCMRVVDARTLEACKPGQAPGMGTRLTLAGDGAGVPSGERDRLERIARSYADRARTEPANTQAWSFCSLAAMSRATGGGQAQLLQAASALRSIATTPANPCPDAIPQAAWAAAQ</sequence>
<dbReference type="EMBL" id="JACORT010000001">
    <property type="protein sequence ID" value="MBC5781461.1"/>
    <property type="molecule type" value="Genomic_DNA"/>
</dbReference>
<dbReference type="AlphaFoldDB" id="A0A923MMF8"/>
<reference evidence="3" key="1">
    <citation type="submission" date="2020-08" db="EMBL/GenBank/DDBJ databases">
        <title>Ramlibacter sp. USB13 16S ribosomal RNA gene genome sequencing and assembly.</title>
        <authorList>
            <person name="Kang M."/>
        </authorList>
    </citation>
    <scope>NUCLEOTIDE SEQUENCE</scope>
    <source>
        <strain evidence="3">USB13</strain>
    </source>
</reference>
<organism evidence="3 4">
    <name type="scientific">Ramlibacter cellulosilyticus</name>
    <dbReference type="NCBI Taxonomy" id="2764187"/>
    <lineage>
        <taxon>Bacteria</taxon>
        <taxon>Pseudomonadati</taxon>
        <taxon>Pseudomonadota</taxon>
        <taxon>Betaproteobacteria</taxon>
        <taxon>Burkholderiales</taxon>
        <taxon>Comamonadaceae</taxon>
        <taxon>Ramlibacter</taxon>
    </lineage>
</organism>
<name>A0A923MMF8_9BURK</name>
<evidence type="ECO:0000256" key="2">
    <source>
        <dbReference type="SAM" id="SignalP"/>
    </source>
</evidence>
<proteinExistence type="predicted"/>
<feature type="region of interest" description="Disordered" evidence="1">
    <location>
        <begin position="333"/>
        <end position="376"/>
    </location>
</feature>
<feature type="compositionally biased region" description="Low complexity" evidence="1">
    <location>
        <begin position="354"/>
        <end position="371"/>
    </location>
</feature>
<gene>
    <name evidence="3" type="ORF">H8N03_00810</name>
</gene>
<dbReference type="PROSITE" id="PS51318">
    <property type="entry name" value="TAT"/>
    <property type="match status" value="1"/>
</dbReference>
<dbReference type="InterPro" id="IPR006311">
    <property type="entry name" value="TAT_signal"/>
</dbReference>